<evidence type="ECO:0008006" key="3">
    <source>
        <dbReference type="Google" id="ProtNLM"/>
    </source>
</evidence>
<organism evidence="1 2">
    <name type="scientific">Granulicatella balaenopterae</name>
    <dbReference type="NCBI Taxonomy" id="137733"/>
    <lineage>
        <taxon>Bacteria</taxon>
        <taxon>Bacillati</taxon>
        <taxon>Bacillota</taxon>
        <taxon>Bacilli</taxon>
        <taxon>Lactobacillales</taxon>
        <taxon>Carnobacteriaceae</taxon>
        <taxon>Granulicatella</taxon>
    </lineage>
</organism>
<dbReference type="InterPro" id="IPR023214">
    <property type="entry name" value="HAD_sf"/>
</dbReference>
<dbReference type="EMBL" id="FOGF01000005">
    <property type="protein sequence ID" value="SEQ72784.1"/>
    <property type="molecule type" value="Genomic_DNA"/>
</dbReference>
<dbReference type="SUPFAM" id="SSF56784">
    <property type="entry name" value="HAD-like"/>
    <property type="match status" value="1"/>
</dbReference>
<dbReference type="InterPro" id="IPR010021">
    <property type="entry name" value="PGPP1/Gep4"/>
</dbReference>
<evidence type="ECO:0000313" key="1">
    <source>
        <dbReference type="EMBL" id="SEQ72784.1"/>
    </source>
</evidence>
<gene>
    <name evidence="1" type="ORF">SAMN05421767_10557</name>
</gene>
<dbReference type="GO" id="GO:0008962">
    <property type="term" value="F:phosphatidylglycerophosphatase activity"/>
    <property type="evidence" value="ECO:0007669"/>
    <property type="project" value="InterPro"/>
</dbReference>
<evidence type="ECO:0000313" key="2">
    <source>
        <dbReference type="Proteomes" id="UP000198556"/>
    </source>
</evidence>
<protein>
    <recommendedName>
        <fullName evidence="3">YqeG family HAD IIIA-type phosphatase</fullName>
    </recommendedName>
</protein>
<dbReference type="Proteomes" id="UP000198556">
    <property type="component" value="Unassembled WGS sequence"/>
</dbReference>
<proteinExistence type="predicted"/>
<sequence>MLKLFTPTWLKERFSDIPVSFFVKHNIKTIFTDLDNTLISPKNPNATQELTKWINEMKEAGIQVVLVSNNKSSRIEKVAKQVEVPFVYPALKPFHKGLEQAMSVVKCPKEQIVMMGDQLMTDVLGGTTFGLKTILVKPLDKNDGLGTRINRVFEKMILKALYGKNLAMLWEVKSND</sequence>
<dbReference type="RefSeq" id="WP_089746037.1">
    <property type="nucleotide sequence ID" value="NZ_FOGF01000005.1"/>
</dbReference>
<dbReference type="STRING" id="137733.SAMN05421767_10557"/>
<dbReference type="Pfam" id="PF09419">
    <property type="entry name" value="PGP_phosphatase"/>
    <property type="match status" value="1"/>
</dbReference>
<name>A0A1H9IE18_9LACT</name>
<dbReference type="NCBIfam" id="TIGR01662">
    <property type="entry name" value="HAD-SF-IIIA"/>
    <property type="match status" value="1"/>
</dbReference>
<dbReference type="AlphaFoldDB" id="A0A1H9IE18"/>
<dbReference type="InterPro" id="IPR027706">
    <property type="entry name" value="PGP_Pase"/>
</dbReference>
<accession>A0A1H9IE18</accession>
<dbReference type="InterPro" id="IPR006549">
    <property type="entry name" value="HAD-SF_hydro_IIIA"/>
</dbReference>
<reference evidence="1 2" key="1">
    <citation type="submission" date="2016-10" db="EMBL/GenBank/DDBJ databases">
        <authorList>
            <person name="de Groot N.N."/>
        </authorList>
    </citation>
    <scope>NUCLEOTIDE SEQUENCE [LARGE SCALE GENOMIC DNA]</scope>
    <source>
        <strain evidence="1 2">DSM 15827</strain>
    </source>
</reference>
<dbReference type="Gene3D" id="3.40.50.1000">
    <property type="entry name" value="HAD superfamily/HAD-like"/>
    <property type="match status" value="1"/>
</dbReference>
<dbReference type="CDD" id="cd16416">
    <property type="entry name" value="HAD_BsYqeG-like"/>
    <property type="match status" value="1"/>
</dbReference>
<dbReference type="InterPro" id="IPR036412">
    <property type="entry name" value="HAD-like_sf"/>
</dbReference>
<keyword evidence="2" id="KW-1185">Reference proteome</keyword>
<dbReference type="OrthoDB" id="9787572at2"/>
<dbReference type="NCBIfam" id="TIGR01668">
    <property type="entry name" value="YqeG_hyp_ppase"/>
    <property type="match status" value="1"/>
</dbReference>